<evidence type="ECO:0000313" key="3">
    <source>
        <dbReference type="Proteomes" id="UP000321764"/>
    </source>
</evidence>
<accession>A0A5C8ZBJ0</accession>
<keyword evidence="1" id="KW-0472">Membrane</keyword>
<comment type="caution">
    <text evidence="2">The sequence shown here is derived from an EMBL/GenBank/DDBJ whole genome shotgun (WGS) entry which is preliminary data.</text>
</comment>
<proteinExistence type="predicted"/>
<feature type="transmembrane region" description="Helical" evidence="1">
    <location>
        <begin position="6"/>
        <end position="27"/>
    </location>
</feature>
<name>A0A5C8ZBJ0_9GAMM</name>
<protein>
    <submittedName>
        <fullName evidence="2">Uncharacterized protein</fullName>
    </submittedName>
</protein>
<dbReference type="OrthoDB" id="5525900at2"/>
<evidence type="ECO:0000256" key="1">
    <source>
        <dbReference type="SAM" id="Phobius"/>
    </source>
</evidence>
<evidence type="ECO:0000313" key="2">
    <source>
        <dbReference type="EMBL" id="TXR54649.1"/>
    </source>
</evidence>
<dbReference type="Proteomes" id="UP000321764">
    <property type="component" value="Unassembled WGS sequence"/>
</dbReference>
<dbReference type="AlphaFoldDB" id="A0A5C8ZBJ0"/>
<keyword evidence="1" id="KW-1133">Transmembrane helix</keyword>
<keyword evidence="1" id="KW-0812">Transmembrane</keyword>
<dbReference type="RefSeq" id="WP_147714048.1">
    <property type="nucleotide sequence ID" value="NZ_VKAD01000001.1"/>
</dbReference>
<sequence length="137" mass="14992">MKKLTLVLYSVGLAIIVVPVLLLVLLFRLTSGLCSNQVYAVAVSPDSQYKAVVFQRDCGATTGLNTQISVVRSHHSLKNSAGNIFIAPGSPEEYAINLYWSSDSELNVMHVLDGSEYKVKHAWGIGEKVQVHYTNPT</sequence>
<organism evidence="2 3">
    <name type="scientific">Reinekea thalattae</name>
    <dbReference type="NCBI Taxonomy" id="2593301"/>
    <lineage>
        <taxon>Bacteria</taxon>
        <taxon>Pseudomonadati</taxon>
        <taxon>Pseudomonadota</taxon>
        <taxon>Gammaproteobacteria</taxon>
        <taxon>Oceanospirillales</taxon>
        <taxon>Saccharospirillaceae</taxon>
        <taxon>Reinekea</taxon>
    </lineage>
</organism>
<reference evidence="2 3" key="1">
    <citation type="submission" date="2019-07" db="EMBL/GenBank/DDBJ databases">
        <title>Reinekea sp. strain SSH23 genome sequencing and assembly.</title>
        <authorList>
            <person name="Kim I."/>
        </authorList>
    </citation>
    <scope>NUCLEOTIDE SEQUENCE [LARGE SCALE GENOMIC DNA]</scope>
    <source>
        <strain evidence="2 3">SSH23</strain>
    </source>
</reference>
<dbReference type="EMBL" id="VKAD01000001">
    <property type="protein sequence ID" value="TXR54649.1"/>
    <property type="molecule type" value="Genomic_DNA"/>
</dbReference>
<keyword evidence="3" id="KW-1185">Reference proteome</keyword>
<gene>
    <name evidence="2" type="ORF">FME95_08955</name>
</gene>